<dbReference type="Pfam" id="PF00702">
    <property type="entry name" value="Hydrolase"/>
    <property type="match status" value="1"/>
</dbReference>
<dbReference type="AlphaFoldDB" id="A0A7C8MDT8"/>
<dbReference type="Proteomes" id="UP000481861">
    <property type="component" value="Unassembled WGS sequence"/>
</dbReference>
<dbReference type="PANTHER" id="PTHR43316:SF9">
    <property type="entry name" value="ACID DEHALOGENASE, PUTATIVE (AFU_ORTHOLOGUE AFUA_6G14460)-RELATED"/>
    <property type="match status" value="1"/>
</dbReference>
<dbReference type="OrthoDB" id="444127at2759"/>
<dbReference type="SFLD" id="SFLDG01129">
    <property type="entry name" value="C1.5:_HAD__Beta-PGM__Phosphata"/>
    <property type="match status" value="1"/>
</dbReference>
<dbReference type="SUPFAM" id="SSF56784">
    <property type="entry name" value="HAD-like"/>
    <property type="match status" value="1"/>
</dbReference>
<keyword evidence="3" id="KW-1185">Reference proteome</keyword>
<sequence length="248" mass="27734">MAEQRITTTELLTDFKVLCFDVYGTLVDWESGILKALQPMLEKSGKSDLDPKQTLATCHKVSSAAQRESPGLAYSELLTTIHPKICQTFGLQEPTEQESKAFGASVGQFEAFPDSVSALKQLSKRYKLVVLSNVDNASFAATNAGPLEGFKFDAVFTAQDIGSYKPDLRNFEYMLKEVKSRWGFEKEQVLSTAQSQFHDHHPAREMGMDSAWIYRPDAIMGNRDDPVYRWKFDTLQELATLADSEGGI</sequence>
<name>A0A7C8MDT8_9PLEO</name>
<proteinExistence type="predicted"/>
<dbReference type="PANTHER" id="PTHR43316">
    <property type="entry name" value="HYDROLASE, HALOACID DELAHOGENASE-RELATED"/>
    <property type="match status" value="1"/>
</dbReference>
<comment type="caution">
    <text evidence="2">The sequence shown here is derived from an EMBL/GenBank/DDBJ whole genome shotgun (WGS) entry which is preliminary data.</text>
</comment>
<dbReference type="Gene3D" id="1.10.150.750">
    <property type="match status" value="1"/>
</dbReference>
<gene>
    <name evidence="2" type="ORF">BDV95DRAFT_626694</name>
</gene>
<dbReference type="InterPro" id="IPR036412">
    <property type="entry name" value="HAD-like_sf"/>
</dbReference>
<reference evidence="2 3" key="1">
    <citation type="submission" date="2020-01" db="EMBL/GenBank/DDBJ databases">
        <authorList>
            <consortium name="DOE Joint Genome Institute"/>
            <person name="Haridas S."/>
            <person name="Albert R."/>
            <person name="Binder M."/>
            <person name="Bloem J."/>
            <person name="Labutti K."/>
            <person name="Salamov A."/>
            <person name="Andreopoulos B."/>
            <person name="Baker S.E."/>
            <person name="Barry K."/>
            <person name="Bills G."/>
            <person name="Bluhm B.H."/>
            <person name="Cannon C."/>
            <person name="Castanera R."/>
            <person name="Culley D.E."/>
            <person name="Daum C."/>
            <person name="Ezra D."/>
            <person name="Gonzalez J.B."/>
            <person name="Henrissat B."/>
            <person name="Kuo A."/>
            <person name="Liang C."/>
            <person name="Lipzen A."/>
            <person name="Lutzoni F."/>
            <person name="Magnuson J."/>
            <person name="Mondo S."/>
            <person name="Nolan M."/>
            <person name="Ohm R."/>
            <person name="Pangilinan J."/>
            <person name="Park H.-J.H."/>
            <person name="Ramirez L."/>
            <person name="Alfaro M."/>
            <person name="Sun H."/>
            <person name="Tritt A."/>
            <person name="Yoshinaga Y."/>
            <person name="Zwiers L.-H.L."/>
            <person name="Turgeon B.G."/>
            <person name="Goodwin S.B."/>
            <person name="Spatafora J.W."/>
            <person name="Crous P.W."/>
            <person name="Grigoriev I.V."/>
        </authorList>
    </citation>
    <scope>NUCLEOTIDE SEQUENCE [LARGE SCALE GENOMIC DNA]</scope>
    <source>
        <strain evidence="2 3">CBS 611.86</strain>
    </source>
</reference>
<dbReference type="InterPro" id="IPR023214">
    <property type="entry name" value="HAD_sf"/>
</dbReference>
<evidence type="ECO:0000313" key="2">
    <source>
        <dbReference type="EMBL" id="KAF2875199.1"/>
    </source>
</evidence>
<organism evidence="2 3">
    <name type="scientific">Massariosphaeria phaeospora</name>
    <dbReference type="NCBI Taxonomy" id="100035"/>
    <lineage>
        <taxon>Eukaryota</taxon>
        <taxon>Fungi</taxon>
        <taxon>Dikarya</taxon>
        <taxon>Ascomycota</taxon>
        <taxon>Pezizomycotina</taxon>
        <taxon>Dothideomycetes</taxon>
        <taxon>Pleosporomycetidae</taxon>
        <taxon>Pleosporales</taxon>
        <taxon>Pleosporales incertae sedis</taxon>
        <taxon>Massariosphaeria</taxon>
    </lineage>
</organism>
<protein>
    <submittedName>
        <fullName evidence="2">HAD-like domain-containing protein</fullName>
    </submittedName>
</protein>
<dbReference type="InterPro" id="IPR051540">
    <property type="entry name" value="S-2-haloacid_dehalogenase"/>
</dbReference>
<evidence type="ECO:0000313" key="3">
    <source>
        <dbReference type="Proteomes" id="UP000481861"/>
    </source>
</evidence>
<dbReference type="Gene3D" id="3.40.50.1000">
    <property type="entry name" value="HAD superfamily/HAD-like"/>
    <property type="match status" value="1"/>
</dbReference>
<dbReference type="EMBL" id="JAADJZ010000005">
    <property type="protein sequence ID" value="KAF2875199.1"/>
    <property type="molecule type" value="Genomic_DNA"/>
</dbReference>
<accession>A0A7C8MDT8</accession>
<dbReference type="SFLD" id="SFLDS00003">
    <property type="entry name" value="Haloacid_Dehalogenase"/>
    <property type="match status" value="1"/>
</dbReference>
<dbReference type="GO" id="GO:0016787">
    <property type="term" value="F:hydrolase activity"/>
    <property type="evidence" value="ECO:0007669"/>
    <property type="project" value="UniProtKB-KW"/>
</dbReference>
<keyword evidence="1" id="KW-0378">Hydrolase</keyword>
<evidence type="ECO:0000256" key="1">
    <source>
        <dbReference type="ARBA" id="ARBA00022801"/>
    </source>
</evidence>